<organism evidence="1 2">
    <name type="scientific">Streptomyces gamaensis</name>
    <dbReference type="NCBI Taxonomy" id="1763542"/>
    <lineage>
        <taxon>Bacteria</taxon>
        <taxon>Bacillati</taxon>
        <taxon>Actinomycetota</taxon>
        <taxon>Actinomycetes</taxon>
        <taxon>Kitasatosporales</taxon>
        <taxon>Streptomycetaceae</taxon>
        <taxon>Streptomyces</taxon>
    </lineage>
</organism>
<dbReference type="RefSeq" id="WP_390315935.1">
    <property type="nucleotide sequence ID" value="NZ_JBHSPB010000006.1"/>
</dbReference>
<proteinExistence type="predicted"/>
<protein>
    <submittedName>
        <fullName evidence="1">Uncharacterized protein</fullName>
    </submittedName>
</protein>
<sequence length="284" mass="30164">MPGVDGLRVLPTQRPRERAAALRLVDARTGEAAGAEPGHRRPLRILVDAPYDGAEQPSGLRARLVADVLARATELYGGQALVGCTWPVTTGRSDTERDAFEAQAAVLGIRPPAAAGTPEEVSAALGGPADVHITTRREAVARGLLVEIGTVVPYERPGPLGLDALALRLALLDHPHRQPVSLTPEGLGTAERSIVRWRRSMAAWAQAPSKPMCAEYLGQALARLEDDLDVPGVLAVLDRVEADDALPAGSKFETFAHLDRVLALELAREIGRETGRPAPPGTRS</sequence>
<dbReference type="Gene3D" id="1.20.120.640">
    <property type="entry name" value="Anticodon-binding domain of a subclass of class I aminoacyl-tRNA synthetases"/>
    <property type="match status" value="1"/>
</dbReference>
<accession>A0ABW0Z136</accession>
<dbReference type="Proteomes" id="UP001596083">
    <property type="component" value="Unassembled WGS sequence"/>
</dbReference>
<gene>
    <name evidence="1" type="ORF">ACFP1Z_11315</name>
</gene>
<name>A0ABW0Z136_9ACTN</name>
<dbReference type="EMBL" id="JBHSPB010000006">
    <property type="protein sequence ID" value="MFC5720753.1"/>
    <property type="molecule type" value="Genomic_DNA"/>
</dbReference>
<keyword evidence="2" id="KW-1185">Reference proteome</keyword>
<comment type="caution">
    <text evidence="1">The sequence shown here is derived from an EMBL/GenBank/DDBJ whole genome shotgun (WGS) entry which is preliminary data.</text>
</comment>
<evidence type="ECO:0000313" key="2">
    <source>
        <dbReference type="Proteomes" id="UP001596083"/>
    </source>
</evidence>
<evidence type="ECO:0000313" key="1">
    <source>
        <dbReference type="EMBL" id="MFC5720753.1"/>
    </source>
</evidence>
<reference evidence="2" key="1">
    <citation type="journal article" date="2019" name="Int. J. Syst. Evol. Microbiol.">
        <title>The Global Catalogue of Microorganisms (GCM) 10K type strain sequencing project: providing services to taxonomists for standard genome sequencing and annotation.</title>
        <authorList>
            <consortium name="The Broad Institute Genomics Platform"/>
            <consortium name="The Broad Institute Genome Sequencing Center for Infectious Disease"/>
            <person name="Wu L."/>
            <person name="Ma J."/>
        </authorList>
    </citation>
    <scope>NUCLEOTIDE SEQUENCE [LARGE SCALE GENOMIC DNA]</scope>
    <source>
        <strain evidence="2">CGMCC 4.7304</strain>
    </source>
</reference>